<reference evidence="1" key="1">
    <citation type="submission" date="2010-02" db="EMBL/GenBank/DDBJ databases">
        <title>Sequencing and annotation of the Blastocystis hominis genome.</title>
        <authorList>
            <person name="Wincker P."/>
        </authorList>
    </citation>
    <scope>NUCLEOTIDE SEQUENCE</scope>
    <source>
        <strain evidence="1">Singapore isolate B</strain>
    </source>
</reference>
<evidence type="ECO:0000313" key="2">
    <source>
        <dbReference type="Proteomes" id="UP000008312"/>
    </source>
</evidence>
<dbReference type="RefSeq" id="XP_012894458.1">
    <property type="nucleotide sequence ID" value="XM_013039004.1"/>
</dbReference>
<organism evidence="1">
    <name type="scientific">Blastocystis hominis</name>
    <dbReference type="NCBI Taxonomy" id="12968"/>
    <lineage>
        <taxon>Eukaryota</taxon>
        <taxon>Sar</taxon>
        <taxon>Stramenopiles</taxon>
        <taxon>Bigyra</taxon>
        <taxon>Opalozoa</taxon>
        <taxon>Opalinata</taxon>
        <taxon>Blastocystidae</taxon>
        <taxon>Blastocystis</taxon>
    </lineage>
</organism>
<proteinExistence type="predicted"/>
<sequence>MYQGQVSNEVEARSYLAERFECTNENCRRRYNVAECPDLYDMNTQEYYCRDCHSLIKYIEGNQLEKNFQSMQDKIKRQIYSLDLNEMDIGSEISKLFNQKIHSENPQKLIEQKILQEYNKVVMRTALDFL</sequence>
<evidence type="ECO:0000313" key="1">
    <source>
        <dbReference type="EMBL" id="CBK20410.2"/>
    </source>
</evidence>
<keyword evidence="2" id="KW-1185">Reference proteome</keyword>
<gene>
    <name evidence="1" type="ORF">GSBLH_T00000753001</name>
</gene>
<dbReference type="AlphaFoldDB" id="D8LXV5"/>
<dbReference type="InParanoid" id="D8LXV5"/>
<dbReference type="EMBL" id="FN668639">
    <property type="protein sequence ID" value="CBK20410.2"/>
    <property type="molecule type" value="Genomic_DNA"/>
</dbReference>
<name>D8LXV5_BLAHO</name>
<dbReference type="GeneID" id="24918046"/>
<accession>D8LXV5</accession>
<protein>
    <submittedName>
        <fullName evidence="1">Uncharacterized protein</fullName>
    </submittedName>
</protein>
<dbReference type="Proteomes" id="UP000008312">
    <property type="component" value="Unassembled WGS sequence"/>
</dbReference>